<dbReference type="InterPro" id="IPR019446">
    <property type="entry name" value="BMT5-like"/>
</dbReference>
<reference evidence="2" key="1">
    <citation type="submission" date="2019-10" db="EMBL/GenBank/DDBJ databases">
        <authorList>
            <person name="Zhang R."/>
            <person name="Pan Y."/>
            <person name="Wang J."/>
            <person name="Ma R."/>
            <person name="Yu S."/>
        </authorList>
    </citation>
    <scope>NUCLEOTIDE SEQUENCE</scope>
    <source>
        <strain evidence="2">LA-IB0</strain>
        <tissue evidence="2">Leaf</tissue>
    </source>
</reference>
<feature type="domain" description="25S rRNA (uridine-N(3))-methyltransferase BMT5-like" evidence="1">
    <location>
        <begin position="112"/>
        <end position="201"/>
    </location>
</feature>
<comment type="caution">
    <text evidence="2">The sequence shown here is derived from an EMBL/GenBank/DDBJ whole genome shotgun (WGS) entry which is preliminary data.</text>
</comment>
<proteinExistence type="predicted"/>
<evidence type="ECO:0000313" key="3">
    <source>
        <dbReference type="Proteomes" id="UP000826271"/>
    </source>
</evidence>
<evidence type="ECO:0000313" key="2">
    <source>
        <dbReference type="EMBL" id="KAG8376838.1"/>
    </source>
</evidence>
<evidence type="ECO:0000259" key="1">
    <source>
        <dbReference type="Pfam" id="PF10354"/>
    </source>
</evidence>
<dbReference type="EMBL" id="WHWC01000009">
    <property type="protein sequence ID" value="KAG8376838.1"/>
    <property type="molecule type" value="Genomic_DNA"/>
</dbReference>
<keyword evidence="3" id="KW-1185">Reference proteome</keyword>
<dbReference type="Pfam" id="PF10354">
    <property type="entry name" value="BMT5-like"/>
    <property type="match status" value="2"/>
</dbReference>
<dbReference type="Proteomes" id="UP000826271">
    <property type="component" value="Unassembled WGS sequence"/>
</dbReference>
<feature type="domain" description="25S rRNA (uridine-N(3))-methyltransferase BMT5-like" evidence="1">
    <location>
        <begin position="79"/>
        <end position="110"/>
    </location>
</feature>
<gene>
    <name evidence="2" type="ORF">BUALT_Bualt09G0105500</name>
</gene>
<dbReference type="PANTHER" id="PTHR11538">
    <property type="entry name" value="PHENYLALANYL-TRNA SYNTHETASE"/>
    <property type="match status" value="1"/>
</dbReference>
<organism evidence="2 3">
    <name type="scientific">Buddleja alternifolia</name>
    <dbReference type="NCBI Taxonomy" id="168488"/>
    <lineage>
        <taxon>Eukaryota</taxon>
        <taxon>Viridiplantae</taxon>
        <taxon>Streptophyta</taxon>
        <taxon>Embryophyta</taxon>
        <taxon>Tracheophyta</taxon>
        <taxon>Spermatophyta</taxon>
        <taxon>Magnoliopsida</taxon>
        <taxon>eudicotyledons</taxon>
        <taxon>Gunneridae</taxon>
        <taxon>Pentapetalae</taxon>
        <taxon>asterids</taxon>
        <taxon>lamiids</taxon>
        <taxon>Lamiales</taxon>
        <taxon>Scrophulariaceae</taxon>
        <taxon>Buddlejeae</taxon>
        <taxon>Buddleja</taxon>
    </lineage>
</organism>
<dbReference type="GO" id="GO:0070042">
    <property type="term" value="F:rRNA (uridine-N3-)-methyltransferase activity"/>
    <property type="evidence" value="ECO:0007669"/>
    <property type="project" value="InterPro"/>
</dbReference>
<dbReference type="GO" id="GO:0005737">
    <property type="term" value="C:cytoplasm"/>
    <property type="evidence" value="ECO:0007669"/>
    <property type="project" value="TreeGrafter"/>
</dbReference>
<dbReference type="PANTHER" id="PTHR11538:SF70">
    <property type="entry name" value="25S RRNA (URIDINE-N(3))-METHYLTRANSFERASE BMT5-LIKE DOMAIN-CONTAINING PROTEIN"/>
    <property type="match status" value="1"/>
</dbReference>
<name>A0AAV6XCB5_9LAMI</name>
<accession>A0AAV6XCB5</accession>
<dbReference type="GO" id="GO:0070475">
    <property type="term" value="P:rRNA base methylation"/>
    <property type="evidence" value="ECO:0007669"/>
    <property type="project" value="InterPro"/>
</dbReference>
<dbReference type="AlphaFoldDB" id="A0AAV6XCB5"/>
<sequence>MAARVKNVFVSTRIFSPLSVVGAISSLFSATSATFTTTTITNSIKNSSTANDANSNSTVPMCPPVERWIKDYCSLHRILLVGEGDFSFSSSLAKAFGCASTMAATSLDSKGIKFDRIIFNFPFAGFFKQLSRECQLRSLVSEFLENAKVMISENGEIHITHKTNAFHLEWNLEDIASSHGLRLIEVVTFDHRDYPGYNTKRGFGGEVTTISIATQAKSTNLYSNVET</sequence>
<protein>
    <recommendedName>
        <fullName evidence="1">25S rRNA (uridine-N(3))-methyltransferase BMT5-like domain-containing protein</fullName>
    </recommendedName>
</protein>